<dbReference type="Proteomes" id="UP001326715">
    <property type="component" value="Chromosome"/>
</dbReference>
<evidence type="ECO:0008006" key="6">
    <source>
        <dbReference type="Google" id="ProtNLM"/>
    </source>
</evidence>
<keyword evidence="5" id="KW-1185">Reference proteome</keyword>
<reference evidence="3 5" key="2">
    <citation type="submission" date="2023-11" db="EMBL/GenBank/DDBJ databases">
        <title>MicrobeMod: A computational toolkit for identifying prokaryotic methylation and restriction-modification with nanopore sequencing.</title>
        <authorList>
            <person name="Crits-Christoph A."/>
            <person name="Kang S.C."/>
            <person name="Lee H."/>
            <person name="Ostrov N."/>
        </authorList>
    </citation>
    <scope>NUCLEOTIDE SEQUENCE [LARGE SCALE GENOMIC DNA]</scope>
    <source>
        <strain evidence="3 5">ATCC 23090</strain>
    </source>
</reference>
<dbReference type="AlphaFoldDB" id="A0A1K1SC49"/>
<dbReference type="EMBL" id="FPIZ01000020">
    <property type="protein sequence ID" value="SFW81862.1"/>
    <property type="molecule type" value="Genomic_DNA"/>
</dbReference>
<evidence type="ECO:0000313" key="4">
    <source>
        <dbReference type="Proteomes" id="UP000183788"/>
    </source>
</evidence>
<protein>
    <recommendedName>
        <fullName evidence="6">Outer membrane lipoprotein-sorting protein</fullName>
    </recommendedName>
</protein>
<evidence type="ECO:0000313" key="3">
    <source>
        <dbReference type="EMBL" id="WQG90791.1"/>
    </source>
</evidence>
<keyword evidence="1" id="KW-0732">Signal</keyword>
<organism evidence="2 4">
    <name type="scientific">Chitinophaga sancti</name>
    <dbReference type="NCBI Taxonomy" id="1004"/>
    <lineage>
        <taxon>Bacteria</taxon>
        <taxon>Pseudomonadati</taxon>
        <taxon>Bacteroidota</taxon>
        <taxon>Chitinophagia</taxon>
        <taxon>Chitinophagales</taxon>
        <taxon>Chitinophagaceae</taxon>
        <taxon>Chitinophaga</taxon>
    </lineage>
</organism>
<dbReference type="EMBL" id="CP140154">
    <property type="protein sequence ID" value="WQG90791.1"/>
    <property type="molecule type" value="Genomic_DNA"/>
</dbReference>
<dbReference type="Proteomes" id="UP000183788">
    <property type="component" value="Unassembled WGS sequence"/>
</dbReference>
<sequence>MRSLLALIIGMTVVISSHAKDTTAIKKALNMLRRVQAKSLQQPVSFDLKYTYSNEHTPYKLLDSLQGKVEMNGENYRCLLDHTETIHNGIYNIVLFKEDKLMYLAKNSKAASPVDPLATIYSLLEAATGSSFSYQQKNTIIDVTFPANGPCKKMSIVIDTVSQRVISMNYVLKTTMLISADNQGDELPVGYEEYALVKTNLYNYKEIAANKSRYDEKEFFYREGDVLKVTPAYQDYNIFVGSPDL</sequence>
<dbReference type="RefSeq" id="WP_143150869.1">
    <property type="nucleotide sequence ID" value="NZ_CP139972.1"/>
</dbReference>
<accession>A0A1K1SC49</accession>
<feature type="chain" id="PRO_5013244692" description="Outer membrane lipoprotein-sorting protein" evidence="1">
    <location>
        <begin position="20"/>
        <end position="245"/>
    </location>
</feature>
<reference evidence="2 4" key="1">
    <citation type="submission" date="2016-11" db="EMBL/GenBank/DDBJ databases">
        <authorList>
            <person name="Jaros S."/>
            <person name="Januszkiewicz K."/>
            <person name="Wedrychowicz H."/>
        </authorList>
    </citation>
    <scope>NUCLEOTIDE SEQUENCE [LARGE SCALE GENOMIC DNA]</scope>
    <source>
        <strain evidence="2 4">DSM 784</strain>
    </source>
</reference>
<proteinExistence type="predicted"/>
<dbReference type="STRING" id="1004.SAMN05661012_05154"/>
<gene>
    <name evidence="2" type="ORF">SAMN05661012_05154</name>
    <name evidence="3" type="ORF">SR876_04730</name>
</gene>
<evidence type="ECO:0000313" key="2">
    <source>
        <dbReference type="EMBL" id="SFW81862.1"/>
    </source>
</evidence>
<feature type="signal peptide" evidence="1">
    <location>
        <begin position="1"/>
        <end position="19"/>
    </location>
</feature>
<evidence type="ECO:0000313" key="5">
    <source>
        <dbReference type="Proteomes" id="UP001326715"/>
    </source>
</evidence>
<dbReference type="OrthoDB" id="651756at2"/>
<name>A0A1K1SC49_9BACT</name>
<evidence type="ECO:0000256" key="1">
    <source>
        <dbReference type="SAM" id="SignalP"/>
    </source>
</evidence>